<evidence type="ECO:0008006" key="4">
    <source>
        <dbReference type="Google" id="ProtNLM"/>
    </source>
</evidence>
<dbReference type="RefSeq" id="WP_076723189.1">
    <property type="nucleotide sequence ID" value="NZ_JABWTC010000028.1"/>
</dbReference>
<dbReference type="AlphaFoldDB" id="A0A1V2DWK0"/>
<dbReference type="STRING" id="135739.BTO32_04130"/>
<dbReference type="OrthoDB" id="6118616at2"/>
<accession>A0A1V2DWK0</accession>
<gene>
    <name evidence="2" type="ORF">BTO32_04130</name>
</gene>
<sequence>MYPSVPIGRQRGIGLPLALFVVTVLALLVLGMSLQQQATGEAVGLQVQSQRAFLAAESGAQVAITDVLYEGRACPSTWTLNFTESALAACHAALSCSAEDASGVSGSGGGTLYTLVSAGTCGSGRDAARREVEVRVR</sequence>
<keyword evidence="3" id="KW-1185">Reference proteome</keyword>
<evidence type="ECO:0000313" key="3">
    <source>
        <dbReference type="Proteomes" id="UP000189339"/>
    </source>
</evidence>
<keyword evidence="1" id="KW-0472">Membrane</keyword>
<evidence type="ECO:0000313" key="2">
    <source>
        <dbReference type="EMBL" id="ONF44641.1"/>
    </source>
</evidence>
<organism evidence="2 3">
    <name type="scientific">Marinobacter lutaoensis</name>
    <dbReference type="NCBI Taxonomy" id="135739"/>
    <lineage>
        <taxon>Bacteria</taxon>
        <taxon>Pseudomonadati</taxon>
        <taxon>Pseudomonadota</taxon>
        <taxon>Gammaproteobacteria</taxon>
        <taxon>Pseudomonadales</taxon>
        <taxon>Marinobacteraceae</taxon>
        <taxon>Marinobacter</taxon>
    </lineage>
</organism>
<protein>
    <recommendedName>
        <fullName evidence="4">MSHA biogenesis protein MshP</fullName>
    </recommendedName>
</protein>
<name>A0A1V2DWK0_9GAMM</name>
<feature type="transmembrane region" description="Helical" evidence="1">
    <location>
        <begin position="12"/>
        <end position="34"/>
    </location>
</feature>
<keyword evidence="1" id="KW-1133">Transmembrane helix</keyword>
<proteinExistence type="predicted"/>
<dbReference type="EMBL" id="MSCW01000003">
    <property type="protein sequence ID" value="ONF44641.1"/>
    <property type="molecule type" value="Genomic_DNA"/>
</dbReference>
<keyword evidence="1" id="KW-0812">Transmembrane</keyword>
<comment type="caution">
    <text evidence="2">The sequence shown here is derived from an EMBL/GenBank/DDBJ whole genome shotgun (WGS) entry which is preliminary data.</text>
</comment>
<dbReference type="Proteomes" id="UP000189339">
    <property type="component" value="Unassembled WGS sequence"/>
</dbReference>
<evidence type="ECO:0000256" key="1">
    <source>
        <dbReference type="SAM" id="Phobius"/>
    </source>
</evidence>
<reference evidence="2 3" key="1">
    <citation type="submission" date="2016-12" db="EMBL/GenBank/DDBJ databases">
        <title>Marinobacter lutaoensis whole genome sequencing.</title>
        <authorList>
            <person name="Verma A."/>
            <person name="Krishnamurthi S."/>
        </authorList>
    </citation>
    <scope>NUCLEOTIDE SEQUENCE [LARGE SCALE GENOMIC DNA]</scope>
    <source>
        <strain evidence="2 3">T5054</strain>
    </source>
</reference>